<dbReference type="GO" id="GO:0061630">
    <property type="term" value="F:ubiquitin protein ligase activity"/>
    <property type="evidence" value="ECO:0007669"/>
    <property type="project" value="UniProtKB-UniRule"/>
</dbReference>
<evidence type="ECO:0000313" key="5">
    <source>
        <dbReference type="Proteomes" id="UP001301958"/>
    </source>
</evidence>
<dbReference type="InterPro" id="IPR038959">
    <property type="entry name" value="Prp19"/>
</dbReference>
<dbReference type="GO" id="GO:0000974">
    <property type="term" value="C:Prp19 complex"/>
    <property type="evidence" value="ECO:0007669"/>
    <property type="project" value="UniProtKB-UniRule"/>
</dbReference>
<protein>
    <recommendedName>
        <fullName evidence="3">Pre-mRNA-processing factor 19</fullName>
        <ecNumber evidence="3">2.3.2.27</ecNumber>
    </recommendedName>
</protein>
<dbReference type="GO" id="GO:0070534">
    <property type="term" value="P:protein K63-linked ubiquitination"/>
    <property type="evidence" value="ECO:0007669"/>
    <property type="project" value="UniProtKB-UniRule"/>
</dbReference>
<dbReference type="GO" id="GO:0006281">
    <property type="term" value="P:DNA repair"/>
    <property type="evidence" value="ECO:0007669"/>
    <property type="project" value="UniProtKB-KW"/>
</dbReference>
<dbReference type="GO" id="GO:0000398">
    <property type="term" value="P:mRNA splicing, via spliceosome"/>
    <property type="evidence" value="ECO:0007669"/>
    <property type="project" value="InterPro"/>
</dbReference>
<name>A0AAN6YKP1_9PEZI</name>
<dbReference type="InterPro" id="IPR013083">
    <property type="entry name" value="Znf_RING/FYVE/PHD"/>
</dbReference>
<comment type="subunit">
    <text evidence="3">Homotetramer.</text>
</comment>
<dbReference type="Gene3D" id="3.30.40.10">
    <property type="entry name" value="Zinc/RING finger domain, C3HC4 (zinc finger)"/>
    <property type="match status" value="1"/>
</dbReference>
<evidence type="ECO:0000256" key="3">
    <source>
        <dbReference type="RuleBase" id="RU367101"/>
    </source>
</evidence>
<dbReference type="EMBL" id="MU865754">
    <property type="protein sequence ID" value="KAK4220496.1"/>
    <property type="molecule type" value="Genomic_DNA"/>
</dbReference>
<keyword evidence="3" id="KW-0234">DNA repair</keyword>
<comment type="catalytic activity">
    <reaction evidence="3">
        <text>S-ubiquitinyl-[E2 ubiquitin-conjugating enzyme]-L-cysteine + [acceptor protein]-L-lysine = [E2 ubiquitin-conjugating enzyme]-L-cysteine + N(6)-ubiquitinyl-[acceptor protein]-L-lysine.</text>
        <dbReference type="EC" id="2.3.2.27"/>
    </reaction>
</comment>
<keyword evidence="3" id="KW-0747">Spliceosome</keyword>
<dbReference type="PANTHER" id="PTHR43995">
    <property type="entry name" value="PRE-MRNA-PROCESSING FACTOR 19"/>
    <property type="match status" value="1"/>
</dbReference>
<evidence type="ECO:0000256" key="1">
    <source>
        <dbReference type="ARBA" id="ARBA00004123"/>
    </source>
</evidence>
<comment type="function">
    <text evidence="3">Ubiquitin-protein ligase which is mainly involved pre-mRNA splicing and DNA repair. Required for pre-mRNA splicing as component of the spliceosome.</text>
</comment>
<reference evidence="4" key="1">
    <citation type="journal article" date="2023" name="Mol. Phylogenet. Evol.">
        <title>Genome-scale phylogeny and comparative genomics of the fungal order Sordariales.</title>
        <authorList>
            <person name="Hensen N."/>
            <person name="Bonometti L."/>
            <person name="Westerberg I."/>
            <person name="Brannstrom I.O."/>
            <person name="Guillou S."/>
            <person name="Cros-Aarteil S."/>
            <person name="Calhoun S."/>
            <person name="Haridas S."/>
            <person name="Kuo A."/>
            <person name="Mondo S."/>
            <person name="Pangilinan J."/>
            <person name="Riley R."/>
            <person name="LaButti K."/>
            <person name="Andreopoulos B."/>
            <person name="Lipzen A."/>
            <person name="Chen C."/>
            <person name="Yan M."/>
            <person name="Daum C."/>
            <person name="Ng V."/>
            <person name="Clum A."/>
            <person name="Steindorff A."/>
            <person name="Ohm R.A."/>
            <person name="Martin F."/>
            <person name="Silar P."/>
            <person name="Natvig D.O."/>
            <person name="Lalanne C."/>
            <person name="Gautier V."/>
            <person name="Ament-Velasquez S.L."/>
            <person name="Kruys A."/>
            <person name="Hutchinson M.I."/>
            <person name="Powell A.J."/>
            <person name="Barry K."/>
            <person name="Miller A.N."/>
            <person name="Grigoriev I.V."/>
            <person name="Debuchy R."/>
            <person name="Gladieux P."/>
            <person name="Hiltunen Thoren M."/>
            <person name="Johannesson H."/>
        </authorList>
    </citation>
    <scope>NUCLEOTIDE SEQUENCE</scope>
    <source>
        <strain evidence="4">CBS 990.96</strain>
    </source>
</reference>
<comment type="caution">
    <text evidence="4">The sequence shown here is derived from an EMBL/GenBank/DDBJ whole genome shotgun (WGS) entry which is preliminary data.</text>
</comment>
<keyword evidence="3" id="KW-0508">mRNA splicing</keyword>
<dbReference type="EC" id="2.3.2.27" evidence="3"/>
<comment type="pathway">
    <text evidence="3">Protein modification; protein ubiquitination.</text>
</comment>
<dbReference type="GO" id="GO:0005737">
    <property type="term" value="C:cytoplasm"/>
    <property type="evidence" value="ECO:0007669"/>
    <property type="project" value="TreeGrafter"/>
</dbReference>
<sequence length="108" mass="11549">MLCALCGEVPEEPVVSRKTGAVFEKRLILKYIEENGGVAALKMASLDEVASFQQASYSDLSVSQASSLDVQANYAAIGGFDGKVDIYSIEENNVERSLDIGEPVTTTV</sequence>
<evidence type="ECO:0000313" key="4">
    <source>
        <dbReference type="EMBL" id="KAK4220496.1"/>
    </source>
</evidence>
<evidence type="ECO:0000256" key="2">
    <source>
        <dbReference type="ARBA" id="ARBA00023242"/>
    </source>
</evidence>
<keyword evidence="3" id="KW-0227">DNA damage</keyword>
<proteinExistence type="inferred from homology"/>
<dbReference type="SUPFAM" id="SSF57850">
    <property type="entry name" value="RING/U-box"/>
    <property type="match status" value="1"/>
</dbReference>
<keyword evidence="3" id="KW-0507">mRNA processing</keyword>
<dbReference type="FunFam" id="3.30.40.10:FF:000027">
    <property type="entry name" value="Pre-mRNA-processing factor 19, putative"/>
    <property type="match status" value="1"/>
</dbReference>
<dbReference type="PANTHER" id="PTHR43995:SF1">
    <property type="entry name" value="PRE-MRNA-PROCESSING FACTOR 19"/>
    <property type="match status" value="1"/>
</dbReference>
<organism evidence="4 5">
    <name type="scientific">Podospora fimiseda</name>
    <dbReference type="NCBI Taxonomy" id="252190"/>
    <lineage>
        <taxon>Eukaryota</taxon>
        <taxon>Fungi</taxon>
        <taxon>Dikarya</taxon>
        <taxon>Ascomycota</taxon>
        <taxon>Pezizomycotina</taxon>
        <taxon>Sordariomycetes</taxon>
        <taxon>Sordariomycetidae</taxon>
        <taxon>Sordariales</taxon>
        <taxon>Podosporaceae</taxon>
        <taxon>Podospora</taxon>
    </lineage>
</organism>
<dbReference type="AlphaFoldDB" id="A0AAN6YKP1"/>
<comment type="similarity">
    <text evidence="3">Belongs to the WD repeat PRP19 family.</text>
</comment>
<accession>A0AAN6YKP1</accession>
<keyword evidence="3" id="KW-0833">Ubl conjugation pathway</keyword>
<gene>
    <name evidence="4" type="ORF">QBC38DRAFT_505691</name>
</gene>
<keyword evidence="3" id="KW-0808">Transferase</keyword>
<dbReference type="Proteomes" id="UP001301958">
    <property type="component" value="Unassembled WGS sequence"/>
</dbReference>
<dbReference type="GO" id="GO:0071006">
    <property type="term" value="C:U2-type catalytic step 1 spliceosome"/>
    <property type="evidence" value="ECO:0007669"/>
    <property type="project" value="TreeGrafter"/>
</dbReference>
<comment type="subcellular location">
    <subcellularLocation>
        <location evidence="1 3">Nucleus</location>
    </subcellularLocation>
</comment>
<reference evidence="4" key="2">
    <citation type="submission" date="2023-05" db="EMBL/GenBank/DDBJ databases">
        <authorList>
            <consortium name="Lawrence Berkeley National Laboratory"/>
            <person name="Steindorff A."/>
            <person name="Hensen N."/>
            <person name="Bonometti L."/>
            <person name="Westerberg I."/>
            <person name="Brannstrom I.O."/>
            <person name="Guillou S."/>
            <person name="Cros-Aarteil S."/>
            <person name="Calhoun S."/>
            <person name="Haridas S."/>
            <person name="Kuo A."/>
            <person name="Mondo S."/>
            <person name="Pangilinan J."/>
            <person name="Riley R."/>
            <person name="Labutti K."/>
            <person name="Andreopoulos B."/>
            <person name="Lipzen A."/>
            <person name="Chen C."/>
            <person name="Yanf M."/>
            <person name="Daum C."/>
            <person name="Ng V."/>
            <person name="Clum A."/>
            <person name="Ohm R."/>
            <person name="Martin F."/>
            <person name="Silar P."/>
            <person name="Natvig D."/>
            <person name="Lalanne C."/>
            <person name="Gautier V."/>
            <person name="Ament-Velasquez S.L."/>
            <person name="Kruys A."/>
            <person name="Hutchinson M.I."/>
            <person name="Powell A.J."/>
            <person name="Barry K."/>
            <person name="Miller A.N."/>
            <person name="Grigoriev I.V."/>
            <person name="Debuchy R."/>
            <person name="Gladieux P."/>
            <person name="Thoren M.H."/>
            <person name="Johannesson H."/>
        </authorList>
    </citation>
    <scope>NUCLEOTIDE SEQUENCE</scope>
    <source>
        <strain evidence="4">CBS 990.96</strain>
    </source>
</reference>
<keyword evidence="2 3" id="KW-0539">Nucleus</keyword>
<keyword evidence="5" id="KW-1185">Reference proteome</keyword>